<evidence type="ECO:0000313" key="3">
    <source>
        <dbReference type="Proteomes" id="UP001497444"/>
    </source>
</evidence>
<dbReference type="InterPro" id="IPR032867">
    <property type="entry name" value="DYW_dom"/>
</dbReference>
<dbReference type="EMBL" id="OZ020101">
    <property type="protein sequence ID" value="CAK9274960.1"/>
    <property type="molecule type" value="Genomic_DNA"/>
</dbReference>
<accession>A0ABP0XBM7</accession>
<dbReference type="Proteomes" id="UP001497444">
    <property type="component" value="Chromosome 6"/>
</dbReference>
<proteinExistence type="predicted"/>
<sequence>MNNEVHMFVVDDQDHPQISEIHAELKRLSRHMDDAGYVPNTKFVLHDVEEEEKRLHSCHHNQKLAIAYGLISTPLDTPLHIFKNLWVCSVCHTSTKFISKDREGNYSKGCQLIPSI</sequence>
<protein>
    <recommendedName>
        <fullName evidence="1">DYW domain-containing protein</fullName>
    </recommendedName>
</protein>
<evidence type="ECO:0000313" key="2">
    <source>
        <dbReference type="EMBL" id="CAK9274960.1"/>
    </source>
</evidence>
<evidence type="ECO:0000259" key="1">
    <source>
        <dbReference type="Pfam" id="PF14432"/>
    </source>
</evidence>
<dbReference type="Pfam" id="PF14432">
    <property type="entry name" value="DYW_deaminase"/>
    <property type="match status" value="1"/>
</dbReference>
<name>A0ABP0XBM7_9BRYO</name>
<keyword evidence="3" id="KW-1185">Reference proteome</keyword>
<reference evidence="2" key="1">
    <citation type="submission" date="2024-02" db="EMBL/GenBank/DDBJ databases">
        <authorList>
            <consortium name="ELIXIR-Norway"/>
            <consortium name="Elixir Norway"/>
        </authorList>
    </citation>
    <scope>NUCLEOTIDE SEQUENCE</scope>
</reference>
<organism evidence="2 3">
    <name type="scientific">Sphagnum jensenii</name>
    <dbReference type="NCBI Taxonomy" id="128206"/>
    <lineage>
        <taxon>Eukaryota</taxon>
        <taxon>Viridiplantae</taxon>
        <taxon>Streptophyta</taxon>
        <taxon>Embryophyta</taxon>
        <taxon>Bryophyta</taxon>
        <taxon>Sphagnophytina</taxon>
        <taxon>Sphagnopsida</taxon>
        <taxon>Sphagnales</taxon>
        <taxon>Sphagnaceae</taxon>
        <taxon>Sphagnum</taxon>
    </lineage>
</organism>
<feature type="domain" description="DYW" evidence="1">
    <location>
        <begin position="36"/>
        <end position="101"/>
    </location>
</feature>
<gene>
    <name evidence="2" type="ORF">CSSPJE1EN1_LOCUS20438</name>
</gene>